<feature type="domain" description="Ketopantoate reductase N-terminal" evidence="5">
    <location>
        <begin position="3"/>
        <end position="150"/>
    </location>
</feature>
<comment type="function">
    <text evidence="4">Catalyzes the NADPH-dependent reduction of ketopantoate into pantoic acid.</text>
</comment>
<keyword evidence="2 4" id="KW-0521">NADP</keyword>
<gene>
    <name evidence="7" type="ORF">J27TS8_09110</name>
</gene>
<dbReference type="PANTHER" id="PTHR21708:SF26">
    <property type="entry name" value="2-DEHYDROPANTOATE 2-REDUCTASE"/>
    <property type="match status" value="1"/>
</dbReference>
<evidence type="ECO:0000313" key="8">
    <source>
        <dbReference type="Proteomes" id="UP000682111"/>
    </source>
</evidence>
<name>A0A920BSF2_9BACI</name>
<evidence type="ECO:0000256" key="3">
    <source>
        <dbReference type="ARBA" id="ARBA00023002"/>
    </source>
</evidence>
<reference evidence="7" key="1">
    <citation type="submission" date="2021-03" db="EMBL/GenBank/DDBJ databases">
        <title>Antimicrobial resistance genes in bacteria isolated from Japanese honey, and their potential for conferring macrolide and lincosamide resistance in the American foulbrood pathogen Paenibacillus larvae.</title>
        <authorList>
            <person name="Okamoto M."/>
            <person name="Kumagai M."/>
            <person name="Kanamori H."/>
            <person name="Takamatsu D."/>
        </authorList>
    </citation>
    <scope>NUCLEOTIDE SEQUENCE</scope>
    <source>
        <strain evidence="7">J27TS8</strain>
    </source>
</reference>
<dbReference type="InterPro" id="IPR051402">
    <property type="entry name" value="KPR-Related"/>
</dbReference>
<dbReference type="Gene3D" id="1.10.1040.10">
    <property type="entry name" value="N-(1-d-carboxylethyl)-l-norvaline Dehydrogenase, domain 2"/>
    <property type="match status" value="1"/>
</dbReference>
<comment type="pathway">
    <text evidence="4">Cofactor biosynthesis; (R)-pantothenate biosynthesis; (R)-pantoate from 3-methyl-2-oxobutanoate: step 2/2.</text>
</comment>
<dbReference type="PANTHER" id="PTHR21708">
    <property type="entry name" value="PROBABLE 2-DEHYDROPANTOATE 2-REDUCTASE"/>
    <property type="match status" value="1"/>
</dbReference>
<dbReference type="Pfam" id="PF02558">
    <property type="entry name" value="ApbA"/>
    <property type="match status" value="1"/>
</dbReference>
<dbReference type="OrthoDB" id="9793586at2"/>
<proteinExistence type="inferred from homology"/>
<evidence type="ECO:0000259" key="5">
    <source>
        <dbReference type="Pfam" id="PF02558"/>
    </source>
</evidence>
<evidence type="ECO:0000256" key="4">
    <source>
        <dbReference type="RuleBase" id="RU362068"/>
    </source>
</evidence>
<keyword evidence="8" id="KW-1185">Reference proteome</keyword>
<dbReference type="Proteomes" id="UP000682111">
    <property type="component" value="Unassembled WGS sequence"/>
</dbReference>
<comment type="catalytic activity">
    <reaction evidence="4">
        <text>(R)-pantoate + NADP(+) = 2-dehydropantoate + NADPH + H(+)</text>
        <dbReference type="Rhea" id="RHEA:16233"/>
        <dbReference type="ChEBI" id="CHEBI:11561"/>
        <dbReference type="ChEBI" id="CHEBI:15378"/>
        <dbReference type="ChEBI" id="CHEBI:15980"/>
        <dbReference type="ChEBI" id="CHEBI:57783"/>
        <dbReference type="ChEBI" id="CHEBI:58349"/>
        <dbReference type="EC" id="1.1.1.169"/>
    </reaction>
</comment>
<dbReference type="EMBL" id="BORC01000001">
    <property type="protein sequence ID" value="GIN60918.1"/>
    <property type="molecule type" value="Genomic_DNA"/>
</dbReference>
<dbReference type="Gene3D" id="3.40.50.720">
    <property type="entry name" value="NAD(P)-binding Rossmann-like Domain"/>
    <property type="match status" value="1"/>
</dbReference>
<dbReference type="Pfam" id="PF08546">
    <property type="entry name" value="ApbA_C"/>
    <property type="match status" value="1"/>
</dbReference>
<dbReference type="GO" id="GO:0008677">
    <property type="term" value="F:2-dehydropantoate 2-reductase activity"/>
    <property type="evidence" value="ECO:0007669"/>
    <property type="project" value="UniProtKB-EC"/>
</dbReference>
<comment type="similarity">
    <text evidence="1 4">Belongs to the ketopantoate reductase family.</text>
</comment>
<protein>
    <recommendedName>
        <fullName evidence="4">2-dehydropantoate 2-reductase</fullName>
        <ecNumber evidence="4">1.1.1.169</ecNumber>
    </recommendedName>
    <alternativeName>
        <fullName evidence="4">Ketopantoate reductase</fullName>
    </alternativeName>
</protein>
<feature type="domain" description="Ketopantoate reductase C-terminal" evidence="6">
    <location>
        <begin position="178"/>
        <end position="301"/>
    </location>
</feature>
<evidence type="ECO:0000259" key="6">
    <source>
        <dbReference type="Pfam" id="PF08546"/>
    </source>
</evidence>
<dbReference type="RefSeq" id="WP_095306384.1">
    <property type="nucleotide sequence ID" value="NZ_BORC01000001.1"/>
</dbReference>
<dbReference type="GO" id="GO:0005737">
    <property type="term" value="C:cytoplasm"/>
    <property type="evidence" value="ECO:0007669"/>
    <property type="project" value="TreeGrafter"/>
</dbReference>
<dbReference type="NCBIfam" id="TIGR00745">
    <property type="entry name" value="apbA_panE"/>
    <property type="match status" value="1"/>
</dbReference>
<dbReference type="SUPFAM" id="SSF48179">
    <property type="entry name" value="6-phosphogluconate dehydrogenase C-terminal domain-like"/>
    <property type="match status" value="1"/>
</dbReference>
<dbReference type="GO" id="GO:0015940">
    <property type="term" value="P:pantothenate biosynthetic process"/>
    <property type="evidence" value="ECO:0007669"/>
    <property type="project" value="UniProtKB-KW"/>
</dbReference>
<dbReference type="FunFam" id="3.40.50.720:FF:000307">
    <property type="entry name" value="2-dehydropantoate 2-reductase"/>
    <property type="match status" value="1"/>
</dbReference>
<dbReference type="EC" id="1.1.1.169" evidence="4"/>
<dbReference type="InterPro" id="IPR013332">
    <property type="entry name" value="KPR_N"/>
</dbReference>
<evidence type="ECO:0000256" key="2">
    <source>
        <dbReference type="ARBA" id="ARBA00022857"/>
    </source>
</evidence>
<evidence type="ECO:0000313" key="7">
    <source>
        <dbReference type="EMBL" id="GIN60918.1"/>
    </source>
</evidence>
<dbReference type="AlphaFoldDB" id="A0A920BSF2"/>
<dbReference type="InterPro" id="IPR036291">
    <property type="entry name" value="NAD(P)-bd_dom_sf"/>
</dbReference>
<dbReference type="InterPro" id="IPR013752">
    <property type="entry name" value="KPA_reductase"/>
</dbReference>
<dbReference type="SUPFAM" id="SSF51735">
    <property type="entry name" value="NAD(P)-binding Rossmann-fold domains"/>
    <property type="match status" value="1"/>
</dbReference>
<sequence length="309" mass="34394">MKILVVGAGAVGGYFGGRLLEKGEDVTFLVREKRKKQLEETGLRIQSVHGDVHLTPKLIVSGEKPQTYDVILVSTKAYHLQAVIKDIRPYVEKETMILPLLNGISHLDQLIDEFGEGPVLGGLCFVESTLDENGTVIQTSPIHNLVFGERTGKNTERIQQLCQSFSMTKANFIYSEEILKEMWQKYLFISSLSGATTLMRAPIGPIRATKSGFAVLAGIVTEVVAIMEKMGAPIDQKQIPSQLAKIKEMGYEMKSSMQRDMQKGLQTEADHFFLYLLKQAQAENIKTPILEIVYANLKVYEKAVLGIES</sequence>
<dbReference type="InterPro" id="IPR013328">
    <property type="entry name" value="6PGD_dom2"/>
</dbReference>
<comment type="caution">
    <text evidence="7">The sequence shown here is derived from an EMBL/GenBank/DDBJ whole genome shotgun (WGS) entry which is preliminary data.</text>
</comment>
<dbReference type="FunFam" id="1.10.1040.10:FF:000017">
    <property type="entry name" value="2-dehydropantoate 2-reductase"/>
    <property type="match status" value="1"/>
</dbReference>
<accession>A0A920BSF2</accession>
<dbReference type="InterPro" id="IPR008927">
    <property type="entry name" value="6-PGluconate_DH-like_C_sf"/>
</dbReference>
<keyword evidence="4" id="KW-0566">Pantothenate biosynthesis</keyword>
<dbReference type="InterPro" id="IPR003710">
    <property type="entry name" value="ApbA"/>
</dbReference>
<organism evidence="7 8">
    <name type="scientific">Robertmurraya siralis</name>
    <dbReference type="NCBI Taxonomy" id="77777"/>
    <lineage>
        <taxon>Bacteria</taxon>
        <taxon>Bacillati</taxon>
        <taxon>Bacillota</taxon>
        <taxon>Bacilli</taxon>
        <taxon>Bacillales</taxon>
        <taxon>Bacillaceae</taxon>
        <taxon>Robertmurraya</taxon>
    </lineage>
</organism>
<keyword evidence="3 4" id="KW-0560">Oxidoreductase</keyword>
<evidence type="ECO:0000256" key="1">
    <source>
        <dbReference type="ARBA" id="ARBA00007870"/>
    </source>
</evidence>